<dbReference type="RefSeq" id="WP_011814054.1">
    <property type="nucleotide sequence ID" value="NC_008789.1"/>
</dbReference>
<name>A1WWG9_HALHL</name>
<evidence type="ECO:0000256" key="2">
    <source>
        <dbReference type="ARBA" id="ARBA00022692"/>
    </source>
</evidence>
<sequence length="128" mass="14456">MQETENSQLSPNDTPPGIAPWAVYILHLGSLFIGLTAVIGVIVAYMQRRDAAAWVQSHYQFQINTFWIGLLIFAVAIITMPLYGLGFLLGVFLTIWLLVRCIYGMRQLNAREPIPDPETWLFGWSRSG</sequence>
<proteinExistence type="predicted"/>
<feature type="transmembrane region" description="Helical" evidence="5">
    <location>
        <begin position="66"/>
        <end position="99"/>
    </location>
</feature>
<keyword evidence="3 5" id="KW-1133">Transmembrane helix</keyword>
<dbReference type="KEGG" id="hha:Hhal_1256"/>
<evidence type="ECO:0000313" key="6">
    <source>
        <dbReference type="EMBL" id="ABM62031.1"/>
    </source>
</evidence>
<evidence type="ECO:0000256" key="4">
    <source>
        <dbReference type="ARBA" id="ARBA00023136"/>
    </source>
</evidence>
<gene>
    <name evidence="6" type="ordered locus">Hhal_1256</name>
</gene>
<dbReference type="HOGENOM" id="CLU_129294_2_0_6"/>
<dbReference type="AlphaFoldDB" id="A1WWG9"/>
<dbReference type="eggNOG" id="COG3671">
    <property type="taxonomic scope" value="Bacteria"/>
</dbReference>
<keyword evidence="2 5" id="KW-0812">Transmembrane</keyword>
<evidence type="ECO:0000256" key="1">
    <source>
        <dbReference type="ARBA" id="ARBA00004141"/>
    </source>
</evidence>
<accession>A1WWG9</accession>
<reference evidence="6 7" key="2">
    <citation type="journal article" date="2013" name="Stand. Genomic Sci.">
        <title>Complete genome sequence of Halorhodospira halophila SL1.</title>
        <authorList>
            <person name="Challacombe J.F."/>
            <person name="Majid S."/>
            <person name="Deole R."/>
            <person name="Brettin T.S."/>
            <person name="Bruce D."/>
            <person name="Delano S.F."/>
            <person name="Detter J.C."/>
            <person name="Gleasner C.D."/>
            <person name="Han C.S."/>
            <person name="Misra M."/>
            <person name="Reitenga K.G."/>
            <person name="Mikhailova N."/>
            <person name="Woyke T."/>
            <person name="Pitluck S."/>
            <person name="Nolan M."/>
            <person name="Land M.L."/>
            <person name="Saunders E."/>
            <person name="Tapia R."/>
            <person name="Lapidus A."/>
            <person name="Ivanova N."/>
            <person name="Hoff W.D."/>
        </authorList>
    </citation>
    <scope>NUCLEOTIDE SEQUENCE [LARGE SCALE GENOMIC DNA]</scope>
    <source>
        <strain evidence="7">DSM 244 / SL1</strain>
    </source>
</reference>
<feature type="transmembrane region" description="Helical" evidence="5">
    <location>
        <begin position="21"/>
        <end position="46"/>
    </location>
</feature>
<evidence type="ECO:0000256" key="3">
    <source>
        <dbReference type="ARBA" id="ARBA00022989"/>
    </source>
</evidence>
<dbReference type="EMBL" id="CP000544">
    <property type="protein sequence ID" value="ABM62031.1"/>
    <property type="molecule type" value="Genomic_DNA"/>
</dbReference>
<keyword evidence="7" id="KW-1185">Reference proteome</keyword>
<dbReference type="Pfam" id="PF09685">
    <property type="entry name" value="MamF_MmsF"/>
    <property type="match status" value="1"/>
</dbReference>
<dbReference type="InterPro" id="IPR019109">
    <property type="entry name" value="MamF_MmsF"/>
</dbReference>
<keyword evidence="4 5" id="KW-0472">Membrane</keyword>
<evidence type="ECO:0000256" key="5">
    <source>
        <dbReference type="SAM" id="Phobius"/>
    </source>
</evidence>
<evidence type="ECO:0000313" key="7">
    <source>
        <dbReference type="Proteomes" id="UP000000647"/>
    </source>
</evidence>
<comment type="subcellular location">
    <subcellularLocation>
        <location evidence="1">Membrane</location>
        <topology evidence="1">Multi-pass membrane protein</topology>
    </subcellularLocation>
</comment>
<protein>
    <submittedName>
        <fullName evidence="6">Membrane protein-like protein</fullName>
    </submittedName>
</protein>
<dbReference type="STRING" id="349124.Hhal_1256"/>
<dbReference type="Proteomes" id="UP000000647">
    <property type="component" value="Chromosome"/>
</dbReference>
<reference evidence="7" key="1">
    <citation type="submission" date="2006-12" db="EMBL/GenBank/DDBJ databases">
        <title>Complete sequence of Halorhodospira halophila SL1.</title>
        <authorList>
            <consortium name="US DOE Joint Genome Institute"/>
            <person name="Copeland A."/>
            <person name="Lucas S."/>
            <person name="Lapidus A."/>
            <person name="Barry K."/>
            <person name="Detter J.C."/>
            <person name="Glavina del Rio T."/>
            <person name="Hammon N."/>
            <person name="Israni S."/>
            <person name="Dalin E."/>
            <person name="Tice H."/>
            <person name="Pitluck S."/>
            <person name="Saunders E."/>
            <person name="Brettin T."/>
            <person name="Bruce D."/>
            <person name="Han C."/>
            <person name="Tapia R."/>
            <person name="Schmutz J."/>
            <person name="Larimer F."/>
            <person name="Land M."/>
            <person name="Hauser L."/>
            <person name="Kyrpides N."/>
            <person name="Mikhailova N."/>
            <person name="Hoff W."/>
            <person name="Richardson P."/>
        </authorList>
    </citation>
    <scope>NUCLEOTIDE SEQUENCE [LARGE SCALE GENOMIC DNA]</scope>
    <source>
        <strain evidence="7">DSM 244 / SL1</strain>
    </source>
</reference>
<organism evidence="6 7">
    <name type="scientific">Halorhodospira halophila (strain DSM 244 / SL1)</name>
    <name type="common">Ectothiorhodospira halophila (strain DSM 244 / SL1)</name>
    <dbReference type="NCBI Taxonomy" id="349124"/>
    <lineage>
        <taxon>Bacteria</taxon>
        <taxon>Pseudomonadati</taxon>
        <taxon>Pseudomonadota</taxon>
        <taxon>Gammaproteobacteria</taxon>
        <taxon>Chromatiales</taxon>
        <taxon>Ectothiorhodospiraceae</taxon>
        <taxon>Halorhodospira</taxon>
    </lineage>
</organism>